<dbReference type="Pfam" id="PF04665">
    <property type="entry name" value="Pox_A32"/>
    <property type="match status" value="1"/>
</dbReference>
<dbReference type="EMBL" id="HM133903">
    <property type="protein sequence ID" value="ADY76708.1"/>
    <property type="molecule type" value="Genomic_DNA"/>
</dbReference>
<reference evidence="2 3" key="1">
    <citation type="submission" date="2010-04" db="EMBL/GenBank/DDBJ databases">
        <title>Novel immune-modulators identified by a rapid, functional screen of the Parapox virus genome.</title>
        <authorList>
            <person name="McGuire M.J."/>
            <person name="Sykes K.F."/>
            <person name="Johnston S.A."/>
        </authorList>
    </citation>
    <scope>NUCLEOTIDE SEQUENCE [LARGE SCALE GENOMIC DNA]</scope>
    <source>
        <strain evidence="2">D1701</strain>
    </source>
</reference>
<dbReference type="Proteomes" id="UP000103309">
    <property type="component" value="Segment"/>
</dbReference>
<organism evidence="2 3">
    <name type="scientific">Orf virus</name>
    <name type="common">ORFV</name>
    <dbReference type="NCBI Taxonomy" id="10258"/>
    <lineage>
        <taxon>Viruses</taxon>
        <taxon>Varidnaviria</taxon>
        <taxon>Bamfordvirae</taxon>
        <taxon>Nucleocytoviricota</taxon>
        <taxon>Pokkesviricetes</taxon>
        <taxon>Chitovirales</taxon>
        <taxon>Poxviridae</taxon>
        <taxon>Chordopoxvirinae</taxon>
        <taxon>Parapoxvirus</taxon>
        <taxon>Parapoxvirus orf</taxon>
    </lineage>
</organism>
<feature type="region of interest" description="Disordered" evidence="1">
    <location>
        <begin position="79"/>
        <end position="106"/>
    </location>
</feature>
<protein>
    <submittedName>
        <fullName evidence="2">PP28</fullName>
    </submittedName>
</protein>
<organismHost>
    <name type="scientific">Homo sapiens</name>
    <name type="common">Human</name>
    <dbReference type="NCBI Taxonomy" id="9606"/>
</organismHost>
<accession>F1AXE1</accession>
<organismHost>
    <name type="scientific">Capra hircus</name>
    <name type="common">Goat</name>
    <dbReference type="NCBI Taxonomy" id="9925"/>
</organismHost>
<evidence type="ECO:0000256" key="1">
    <source>
        <dbReference type="SAM" id="MobiDB-lite"/>
    </source>
</evidence>
<sequence>MSIRGSKKRLIRAMAIMRSAGTRRVLIIEDSVFCQNQERICYDFADESVVKRCLDPGILLAQFSHMKTRLADIVDAETKGDRGDCAGRGDGKDGSESDRGDSDGGN</sequence>
<name>F1AXE1_ORFV</name>
<organismHost>
    <name type="scientific">Ovis aries</name>
    <name type="common">Sheep</name>
    <dbReference type="NCBI Taxonomy" id="9940"/>
</organismHost>
<proteinExistence type="predicted"/>
<evidence type="ECO:0000313" key="3">
    <source>
        <dbReference type="Proteomes" id="UP000103309"/>
    </source>
</evidence>
<evidence type="ECO:0000313" key="2">
    <source>
        <dbReference type="EMBL" id="ADY76708.1"/>
    </source>
</evidence>
<dbReference type="InterPro" id="IPR006758">
    <property type="entry name" value="A32L"/>
</dbReference>